<proteinExistence type="inferred from homology"/>
<dbReference type="PANTHER" id="PTHR34297:SF1">
    <property type="entry name" value="ASP23_GLS24 FAMILY ENVELOPE STRESS RESPONSE PROTEIN"/>
    <property type="match status" value="1"/>
</dbReference>
<protein>
    <submittedName>
        <fullName evidence="3">Uncharacterized conserved protein YloU, alkaline shock protein (Asp23) family</fullName>
    </submittedName>
</protein>
<dbReference type="EMBL" id="FNCN01000013">
    <property type="protein sequence ID" value="SDH25595.1"/>
    <property type="molecule type" value="Genomic_DNA"/>
</dbReference>
<dbReference type="STRING" id="504805.SAMN05421505_11336"/>
<keyword evidence="4" id="KW-1185">Reference proteome</keyword>
<reference evidence="3 4" key="1">
    <citation type="submission" date="2016-10" db="EMBL/GenBank/DDBJ databases">
        <authorList>
            <person name="de Groot N.N."/>
        </authorList>
    </citation>
    <scope>NUCLEOTIDE SEQUENCE [LARGE SCALE GENOMIC DNA]</scope>
    <source>
        <strain evidence="3 4">CPCC 201354</strain>
    </source>
</reference>
<dbReference type="Pfam" id="PF03780">
    <property type="entry name" value="Asp23"/>
    <property type="match status" value="1"/>
</dbReference>
<evidence type="ECO:0000256" key="1">
    <source>
        <dbReference type="ARBA" id="ARBA00005721"/>
    </source>
</evidence>
<feature type="region of interest" description="Disordered" evidence="2">
    <location>
        <begin position="1"/>
        <end position="22"/>
    </location>
</feature>
<accession>A0A1G8AX94</accession>
<dbReference type="AlphaFoldDB" id="A0A1G8AX94"/>
<dbReference type="Proteomes" id="UP000198923">
    <property type="component" value="Unassembled WGS sequence"/>
</dbReference>
<sequence length="130" mass="14464">MNTSAEEHAAPMPVRSERPPEIRGETIVRDRVVSRIAAHVARQVDGVGEVRERGRMQWSSGTVASVDRHVTAVHLDLLVRYPAPIRSVTENVRRHVADRVHELTGLTVAHVDIDVPGLVSTRSTRREEPS</sequence>
<evidence type="ECO:0000256" key="2">
    <source>
        <dbReference type="SAM" id="MobiDB-lite"/>
    </source>
</evidence>
<organism evidence="3 4">
    <name type="scientific">Sinosporangium album</name>
    <dbReference type="NCBI Taxonomy" id="504805"/>
    <lineage>
        <taxon>Bacteria</taxon>
        <taxon>Bacillati</taxon>
        <taxon>Actinomycetota</taxon>
        <taxon>Actinomycetes</taxon>
        <taxon>Streptosporangiales</taxon>
        <taxon>Streptosporangiaceae</taxon>
        <taxon>Sinosporangium</taxon>
    </lineage>
</organism>
<evidence type="ECO:0000313" key="3">
    <source>
        <dbReference type="EMBL" id="SDH25595.1"/>
    </source>
</evidence>
<comment type="similarity">
    <text evidence="1">Belongs to the asp23 family.</text>
</comment>
<gene>
    <name evidence="3" type="ORF">SAMN05421505_11336</name>
</gene>
<evidence type="ECO:0000313" key="4">
    <source>
        <dbReference type="Proteomes" id="UP000198923"/>
    </source>
</evidence>
<name>A0A1G8AX94_9ACTN</name>
<dbReference type="InterPro" id="IPR005531">
    <property type="entry name" value="Asp23"/>
</dbReference>
<dbReference type="PANTHER" id="PTHR34297">
    <property type="entry name" value="HYPOTHETICAL CYTOSOLIC PROTEIN-RELATED"/>
    <property type="match status" value="1"/>
</dbReference>